<dbReference type="EMBL" id="FN655040">
    <property type="protein sequence ID" value="CBY37704.1"/>
    <property type="molecule type" value="Genomic_DNA"/>
</dbReference>
<protein>
    <submittedName>
        <fullName evidence="1">Uncharacterized protein</fullName>
    </submittedName>
</protein>
<dbReference type="Proteomes" id="UP000011014">
    <property type="component" value="Unassembled WGS sequence"/>
</dbReference>
<sequence>MTEQATWEIAGILCNRKYNPMLEVLWAQQFTSLITHQHVQRAEDNLHKFRCETRSCAGSHIIKIEPICYELGNVSGKSSKERAKFSWSSKTEKFFMYVNSIDSKKKNNLLAIVWFDHPGRKIFLESVHRQRVRVFEFLNPFEYTLPILISNFNILFYYELECVGEFPNKYVRFSFEFGEYYDHVSFPELDLDKFEHLYYMRDRDRRNPRRRK</sequence>
<proteinExistence type="predicted"/>
<accession>E4YQF9</accession>
<evidence type="ECO:0000313" key="1">
    <source>
        <dbReference type="EMBL" id="CBY37704.1"/>
    </source>
</evidence>
<gene>
    <name evidence="1" type="ORF">GSOID_T00031187001</name>
</gene>
<organism evidence="1">
    <name type="scientific">Oikopleura dioica</name>
    <name type="common">Tunicate</name>
    <dbReference type="NCBI Taxonomy" id="34765"/>
    <lineage>
        <taxon>Eukaryota</taxon>
        <taxon>Metazoa</taxon>
        <taxon>Chordata</taxon>
        <taxon>Tunicata</taxon>
        <taxon>Appendicularia</taxon>
        <taxon>Copelata</taxon>
        <taxon>Oikopleuridae</taxon>
        <taxon>Oikopleura</taxon>
    </lineage>
</organism>
<reference evidence="1" key="1">
    <citation type="journal article" date="2010" name="Science">
        <title>Plasticity of animal genome architecture unmasked by rapid evolution of a pelagic tunicate.</title>
        <authorList>
            <person name="Denoeud F."/>
            <person name="Henriet S."/>
            <person name="Mungpakdee S."/>
            <person name="Aury J.M."/>
            <person name="Da Silva C."/>
            <person name="Brinkmann H."/>
            <person name="Mikhaleva J."/>
            <person name="Olsen L.C."/>
            <person name="Jubin C."/>
            <person name="Canestro C."/>
            <person name="Bouquet J.M."/>
            <person name="Danks G."/>
            <person name="Poulain J."/>
            <person name="Campsteijn C."/>
            <person name="Adamski M."/>
            <person name="Cross I."/>
            <person name="Yadetie F."/>
            <person name="Muffato M."/>
            <person name="Louis A."/>
            <person name="Butcher S."/>
            <person name="Tsagkogeorga G."/>
            <person name="Konrad A."/>
            <person name="Singh S."/>
            <person name="Jensen M.F."/>
            <person name="Cong E.H."/>
            <person name="Eikeseth-Otteraa H."/>
            <person name="Noel B."/>
            <person name="Anthouard V."/>
            <person name="Porcel B.M."/>
            <person name="Kachouri-Lafond R."/>
            <person name="Nishino A."/>
            <person name="Ugolini M."/>
            <person name="Chourrout P."/>
            <person name="Nishida H."/>
            <person name="Aasland R."/>
            <person name="Huzurbazar S."/>
            <person name="Westhof E."/>
            <person name="Delsuc F."/>
            <person name="Lehrach H."/>
            <person name="Reinhardt R."/>
            <person name="Weissenbach J."/>
            <person name="Roy S.W."/>
            <person name="Artiguenave F."/>
            <person name="Postlethwait J.H."/>
            <person name="Manak J.R."/>
            <person name="Thompson E.M."/>
            <person name="Jaillon O."/>
            <person name="Du Pasquier L."/>
            <person name="Boudinot P."/>
            <person name="Liberles D.A."/>
            <person name="Volff J.N."/>
            <person name="Philippe H."/>
            <person name="Lenhard B."/>
            <person name="Roest Crollius H."/>
            <person name="Wincker P."/>
            <person name="Chourrout D."/>
        </authorList>
    </citation>
    <scope>NUCLEOTIDE SEQUENCE [LARGE SCALE GENOMIC DNA]</scope>
</reference>
<dbReference type="AlphaFoldDB" id="E4YQF9"/>
<name>E4YQF9_OIKDI</name>